<evidence type="ECO:0000256" key="6">
    <source>
        <dbReference type="ARBA" id="ARBA00022842"/>
    </source>
</evidence>
<evidence type="ECO:0000256" key="2">
    <source>
        <dbReference type="ARBA" id="ARBA00022670"/>
    </source>
</evidence>
<evidence type="ECO:0000256" key="12">
    <source>
        <dbReference type="ARBA" id="ARBA00039658"/>
    </source>
</evidence>
<dbReference type="GO" id="GO:0046872">
    <property type="term" value="F:metal ion binding"/>
    <property type="evidence" value="ECO:0007669"/>
    <property type="project" value="UniProtKB-KW"/>
</dbReference>
<keyword evidence="3" id="KW-0479">Metal-binding</keyword>
<dbReference type="InterPro" id="IPR016197">
    <property type="entry name" value="Chromo-like_dom_sf"/>
</dbReference>
<dbReference type="AlphaFoldDB" id="A0A3Q3B2I2"/>
<feature type="domain" description="Integrase catalytic" evidence="14">
    <location>
        <begin position="177"/>
        <end position="336"/>
    </location>
</feature>
<dbReference type="GO" id="GO:0003887">
    <property type="term" value="F:DNA-directed DNA polymerase activity"/>
    <property type="evidence" value="ECO:0007669"/>
    <property type="project" value="UniProtKB-KW"/>
</dbReference>
<dbReference type="InterPro" id="IPR001584">
    <property type="entry name" value="Integrase_cat-core"/>
</dbReference>
<keyword evidence="10" id="KW-0238">DNA-binding</keyword>
<evidence type="ECO:0000256" key="3">
    <source>
        <dbReference type="ARBA" id="ARBA00022723"/>
    </source>
</evidence>
<keyword evidence="6" id="KW-0460">Magnesium</keyword>
<evidence type="ECO:0000313" key="15">
    <source>
        <dbReference type="Ensembl" id="ENSKMAP00000023145.1"/>
    </source>
</evidence>
<evidence type="ECO:0000256" key="9">
    <source>
        <dbReference type="ARBA" id="ARBA00022932"/>
    </source>
</evidence>
<evidence type="ECO:0000256" key="11">
    <source>
        <dbReference type="ARBA" id="ARBA00023172"/>
    </source>
</evidence>
<accession>A0A3Q3B2I2</accession>
<organism evidence="15 16">
    <name type="scientific">Kryptolebias marmoratus</name>
    <name type="common">Mangrove killifish</name>
    <name type="synonym">Rivulus marmoratus</name>
    <dbReference type="NCBI Taxonomy" id="37003"/>
    <lineage>
        <taxon>Eukaryota</taxon>
        <taxon>Metazoa</taxon>
        <taxon>Chordata</taxon>
        <taxon>Craniata</taxon>
        <taxon>Vertebrata</taxon>
        <taxon>Euteleostomi</taxon>
        <taxon>Actinopterygii</taxon>
        <taxon>Neopterygii</taxon>
        <taxon>Teleostei</taxon>
        <taxon>Neoteleostei</taxon>
        <taxon>Acanthomorphata</taxon>
        <taxon>Ovalentaria</taxon>
        <taxon>Atherinomorphae</taxon>
        <taxon>Cyprinodontiformes</taxon>
        <taxon>Rivulidae</taxon>
        <taxon>Kryptolebias</taxon>
    </lineage>
</organism>
<dbReference type="Pfam" id="PF00385">
    <property type="entry name" value="Chromo"/>
    <property type="match status" value="1"/>
</dbReference>
<evidence type="ECO:0000256" key="1">
    <source>
        <dbReference type="ARBA" id="ARBA00004123"/>
    </source>
</evidence>
<dbReference type="SUPFAM" id="SSF54160">
    <property type="entry name" value="Chromo domain-like"/>
    <property type="match status" value="1"/>
</dbReference>
<dbReference type="Ensembl" id="ENSKMAT00000023440.1">
    <property type="protein sequence ID" value="ENSKMAP00000023145.1"/>
    <property type="gene ID" value="ENSKMAG00000017166.1"/>
</dbReference>
<dbReference type="GeneTree" id="ENSGT00940000163772"/>
<dbReference type="InterPro" id="IPR041588">
    <property type="entry name" value="Integrase_H2C2"/>
</dbReference>
<dbReference type="PROSITE" id="PS50013">
    <property type="entry name" value="CHROMO_2"/>
    <property type="match status" value="1"/>
</dbReference>
<keyword evidence="7" id="KW-0229">DNA integration</keyword>
<dbReference type="PROSITE" id="PS50994">
    <property type="entry name" value="INTEGRASE"/>
    <property type="match status" value="1"/>
</dbReference>
<dbReference type="SUPFAM" id="SSF53098">
    <property type="entry name" value="Ribonuclease H-like"/>
    <property type="match status" value="1"/>
</dbReference>
<dbReference type="OMA" id="YVETETH"/>
<name>A0A3Q3B2I2_KRYMA</name>
<dbReference type="InterPro" id="IPR000953">
    <property type="entry name" value="Chromo/chromo_shadow_dom"/>
</dbReference>
<dbReference type="Pfam" id="PF24626">
    <property type="entry name" value="SH3_Tf2-1"/>
    <property type="match status" value="1"/>
</dbReference>
<keyword evidence="4" id="KW-0064">Aspartyl protease</keyword>
<reference evidence="15" key="1">
    <citation type="submission" date="2025-08" db="UniProtKB">
        <authorList>
            <consortium name="Ensembl"/>
        </authorList>
    </citation>
    <scope>IDENTIFICATION</scope>
</reference>
<evidence type="ECO:0000256" key="4">
    <source>
        <dbReference type="ARBA" id="ARBA00022750"/>
    </source>
</evidence>
<evidence type="ECO:0000256" key="7">
    <source>
        <dbReference type="ARBA" id="ARBA00022908"/>
    </source>
</evidence>
<dbReference type="GO" id="GO:0003964">
    <property type="term" value="F:RNA-directed DNA polymerase activity"/>
    <property type="evidence" value="ECO:0007669"/>
    <property type="project" value="UniProtKB-KW"/>
</dbReference>
<proteinExistence type="predicted"/>
<dbReference type="InterPro" id="IPR056924">
    <property type="entry name" value="SH3_Tf2-1"/>
</dbReference>
<evidence type="ECO:0000256" key="8">
    <source>
        <dbReference type="ARBA" id="ARBA00022918"/>
    </source>
</evidence>
<dbReference type="GO" id="GO:0015074">
    <property type="term" value="P:DNA integration"/>
    <property type="evidence" value="ECO:0007669"/>
    <property type="project" value="UniProtKB-KW"/>
</dbReference>
<reference evidence="15" key="2">
    <citation type="submission" date="2025-09" db="UniProtKB">
        <authorList>
            <consortium name="Ensembl"/>
        </authorList>
    </citation>
    <scope>IDENTIFICATION</scope>
</reference>
<evidence type="ECO:0000256" key="5">
    <source>
        <dbReference type="ARBA" id="ARBA00022801"/>
    </source>
</evidence>
<sequence length="540" mass="61260">MVWMDHKNLQYLRTAKRLNPRQARWALFFSRFVFTLSYRPGAKNVKPDALSRIHEPLTKTSSPTDFILPKSARLAITRLAIEDRVAEANQNLGTPHDCPPYRLFVPGHLISEVLRFCHTSRLFCHPGMSKTLRVVQSRFWWKGLTKDVKEFVAACRVCSQAKPSHRPPAGLLRPLPIPHRPWSHISMDFITGLPSSEGNTTILTIVDRFSKMTHLVPLPKLPTSKELSQILAEEVFRLHGLPSDIVSDRGPQFVSCFWREFCGQLGIQVSLSSGFHPQTDRQTERCNQEVESKLRMLCEQYPTKWSSALPWVEHALNSLPSSATGLSPFHTVFGFQPPIFSPQERSAMVPSAHASARRCHCVWRRARVALLKSSALYSRFANRRRIPAPAYLEGQRVWLSTKDFPLSVESKKLAPRFVGPFPISKIINPVAVRLRLPASMKIHPTFHVSGIKPVSTSRFLPSSRPPPPARFLDGGPVYTVHRLLRSRRWGRSVQYLVDWEGYGPEERSWVPARHIIDKSLIRAFHRDHPEQPGGPSGAGP</sequence>
<dbReference type="CDD" id="cd00024">
    <property type="entry name" value="CD_CSD"/>
    <property type="match status" value="1"/>
</dbReference>
<dbReference type="Pfam" id="PF00665">
    <property type="entry name" value="rve"/>
    <property type="match status" value="1"/>
</dbReference>
<dbReference type="InterPro" id="IPR012337">
    <property type="entry name" value="RNaseH-like_sf"/>
</dbReference>
<dbReference type="GO" id="GO:0006310">
    <property type="term" value="P:DNA recombination"/>
    <property type="evidence" value="ECO:0007669"/>
    <property type="project" value="UniProtKB-KW"/>
</dbReference>
<dbReference type="Gene3D" id="2.40.50.40">
    <property type="match status" value="1"/>
</dbReference>
<feature type="domain" description="Chromo" evidence="13">
    <location>
        <begin position="478"/>
        <end position="536"/>
    </location>
</feature>
<keyword evidence="2" id="KW-0645">Protease</keyword>
<dbReference type="PANTHER" id="PTHR37984">
    <property type="entry name" value="PROTEIN CBG26694"/>
    <property type="match status" value="1"/>
</dbReference>
<dbReference type="STRING" id="37003.ENSKMAP00000023145"/>
<keyword evidence="11" id="KW-0233">DNA recombination</keyword>
<keyword evidence="9" id="KW-0239">DNA-directed DNA polymerase</keyword>
<dbReference type="PANTHER" id="PTHR37984:SF15">
    <property type="entry name" value="INTEGRASE CATALYTIC DOMAIN-CONTAINING PROTEIN"/>
    <property type="match status" value="1"/>
</dbReference>
<evidence type="ECO:0000313" key="16">
    <source>
        <dbReference type="Proteomes" id="UP000264800"/>
    </source>
</evidence>
<dbReference type="SMART" id="SM00298">
    <property type="entry name" value="CHROMO"/>
    <property type="match status" value="1"/>
</dbReference>
<dbReference type="InterPro" id="IPR023780">
    <property type="entry name" value="Chromo_domain"/>
</dbReference>
<keyword evidence="5" id="KW-0378">Hydrolase</keyword>
<protein>
    <recommendedName>
        <fullName evidence="12">Gypsy retrotransposon integrase-like protein 1</fullName>
    </recommendedName>
</protein>
<dbReference type="GO" id="GO:0006508">
    <property type="term" value="P:proteolysis"/>
    <property type="evidence" value="ECO:0007669"/>
    <property type="project" value="UniProtKB-KW"/>
</dbReference>
<dbReference type="InterPro" id="IPR036397">
    <property type="entry name" value="RNaseH_sf"/>
</dbReference>
<keyword evidence="9" id="KW-0808">Transferase</keyword>
<dbReference type="GO" id="GO:0005634">
    <property type="term" value="C:nucleus"/>
    <property type="evidence" value="ECO:0007669"/>
    <property type="project" value="UniProtKB-SubCell"/>
</dbReference>
<evidence type="ECO:0000256" key="10">
    <source>
        <dbReference type="ARBA" id="ARBA00023125"/>
    </source>
</evidence>
<dbReference type="Gene3D" id="1.10.340.70">
    <property type="match status" value="1"/>
</dbReference>
<keyword evidence="8" id="KW-0695">RNA-directed DNA polymerase</keyword>
<evidence type="ECO:0000259" key="14">
    <source>
        <dbReference type="PROSITE" id="PS50994"/>
    </source>
</evidence>
<dbReference type="InterPro" id="IPR050951">
    <property type="entry name" value="Retrovirus_Pol_polyprotein"/>
</dbReference>
<evidence type="ECO:0000259" key="13">
    <source>
        <dbReference type="PROSITE" id="PS50013"/>
    </source>
</evidence>
<dbReference type="GO" id="GO:0003677">
    <property type="term" value="F:DNA binding"/>
    <property type="evidence" value="ECO:0007669"/>
    <property type="project" value="UniProtKB-KW"/>
</dbReference>
<comment type="subcellular location">
    <subcellularLocation>
        <location evidence="1">Nucleus</location>
    </subcellularLocation>
</comment>
<keyword evidence="9" id="KW-0548">Nucleotidyltransferase</keyword>
<keyword evidence="16" id="KW-1185">Reference proteome</keyword>
<dbReference type="Pfam" id="PF17921">
    <property type="entry name" value="Integrase_H2C2"/>
    <property type="match status" value="1"/>
</dbReference>
<dbReference type="Proteomes" id="UP000264800">
    <property type="component" value="Unplaced"/>
</dbReference>
<dbReference type="FunFam" id="1.10.340.70:FF:000001">
    <property type="entry name" value="Retrovirus-related Pol polyprotein from transposon gypsy-like Protein"/>
    <property type="match status" value="1"/>
</dbReference>
<dbReference type="Gene3D" id="3.30.420.10">
    <property type="entry name" value="Ribonuclease H-like superfamily/Ribonuclease H"/>
    <property type="match status" value="1"/>
</dbReference>
<dbReference type="FunFam" id="3.30.420.10:FF:000032">
    <property type="entry name" value="Retrovirus-related Pol polyprotein from transposon 297-like Protein"/>
    <property type="match status" value="1"/>
</dbReference>
<dbReference type="GO" id="GO:0004190">
    <property type="term" value="F:aspartic-type endopeptidase activity"/>
    <property type="evidence" value="ECO:0007669"/>
    <property type="project" value="UniProtKB-KW"/>
</dbReference>